<feature type="compositionally biased region" description="Polar residues" evidence="1">
    <location>
        <begin position="247"/>
        <end position="263"/>
    </location>
</feature>
<gene>
    <name evidence="2" type="ORF">GOARA_082_00890</name>
</gene>
<reference evidence="2 3" key="1">
    <citation type="submission" date="2011-11" db="EMBL/GenBank/DDBJ databases">
        <title>Whole genome shotgun sequence of Gordonia araii NBRC 100433.</title>
        <authorList>
            <person name="Yoshida Y."/>
            <person name="Hosoyama A."/>
            <person name="Tsuchikane K."/>
            <person name="Katsumata H."/>
            <person name="Yamazaki S."/>
            <person name="Fujita N."/>
        </authorList>
    </citation>
    <scope>NUCLEOTIDE SEQUENCE [LARGE SCALE GENOMIC DNA]</scope>
    <source>
        <strain evidence="2 3">NBRC 100433</strain>
    </source>
</reference>
<accession>G7H775</accession>
<dbReference type="EMBL" id="BAEE01000082">
    <property type="protein sequence ID" value="GAB11700.1"/>
    <property type="molecule type" value="Genomic_DNA"/>
</dbReference>
<feature type="compositionally biased region" description="Polar residues" evidence="1">
    <location>
        <begin position="148"/>
        <end position="167"/>
    </location>
</feature>
<evidence type="ECO:0000313" key="3">
    <source>
        <dbReference type="Proteomes" id="UP000035088"/>
    </source>
</evidence>
<evidence type="ECO:0000313" key="2">
    <source>
        <dbReference type="EMBL" id="GAB11700.1"/>
    </source>
</evidence>
<protein>
    <submittedName>
        <fullName evidence="2">Uncharacterized protein</fullName>
    </submittedName>
</protein>
<feature type="compositionally biased region" description="Basic and acidic residues" evidence="1">
    <location>
        <begin position="189"/>
        <end position="204"/>
    </location>
</feature>
<sequence>MITYGREIEKGNRSFSTEVNGMKSTVDRAMMNWQGNAATAASGRAWSEHVSATKIDDSVARLATQYQKWGKILSAIKDPLINLVDSVPASGMSVSDSGVVTAPRVPPIDGEGGEVKRQLQQQKLDNVAAGLTQRIQSLLKKFGEGETNAASELQGPTTDLRSSNPNSGKPPIGVQSDEERGTRPSIDNLGRRAPDLRTDEEKNQESAGVPGRERGVVTLSVPPIPAPPGFKAGPSTRQPVAIDPNLPGNTRYSNKLTGAGQSDRTGLTEDIRYQTRIVGAIPVEQIPVVGEDGKTYIGIRWEYQYEVKRSVTIEHGVDGSPRGHPMQYPVTFGKWESASPGRVERLQKMGVPFASG</sequence>
<proteinExistence type="predicted"/>
<dbReference type="Proteomes" id="UP000035088">
    <property type="component" value="Unassembled WGS sequence"/>
</dbReference>
<organism evidence="2 3">
    <name type="scientific">Gordonia araii NBRC 100433</name>
    <dbReference type="NCBI Taxonomy" id="1073574"/>
    <lineage>
        <taxon>Bacteria</taxon>
        <taxon>Bacillati</taxon>
        <taxon>Actinomycetota</taxon>
        <taxon>Actinomycetes</taxon>
        <taxon>Mycobacteriales</taxon>
        <taxon>Gordoniaceae</taxon>
        <taxon>Gordonia</taxon>
    </lineage>
</organism>
<dbReference type="AlphaFoldDB" id="G7H775"/>
<keyword evidence="3" id="KW-1185">Reference proteome</keyword>
<name>G7H775_9ACTN</name>
<comment type="caution">
    <text evidence="2">The sequence shown here is derived from an EMBL/GenBank/DDBJ whole genome shotgun (WGS) entry which is preliminary data.</text>
</comment>
<dbReference type="STRING" id="1073574.GOARA_082_00890"/>
<feature type="region of interest" description="Disordered" evidence="1">
    <location>
        <begin position="146"/>
        <end position="263"/>
    </location>
</feature>
<evidence type="ECO:0000256" key="1">
    <source>
        <dbReference type="SAM" id="MobiDB-lite"/>
    </source>
</evidence>